<accession>A0A4V3XBF4</accession>
<evidence type="ECO:0000313" key="3">
    <source>
        <dbReference type="EMBL" id="THH01613.1"/>
    </source>
</evidence>
<feature type="region of interest" description="Disordered" evidence="1">
    <location>
        <begin position="627"/>
        <end position="666"/>
    </location>
</feature>
<proteinExistence type="predicted"/>
<name>A0A4V3XBF4_9APHY</name>
<dbReference type="PANTHER" id="PTHR42834">
    <property type="entry name" value="ENDONUCLEASE/EXONUCLEASE/PHOSPHATASE FAMILY PROTEIN (AFU_ORTHOLOGUE AFUA_3G09210)"/>
    <property type="match status" value="1"/>
</dbReference>
<feature type="region of interest" description="Disordered" evidence="1">
    <location>
        <begin position="488"/>
        <end position="511"/>
    </location>
</feature>
<dbReference type="Gene3D" id="3.60.10.10">
    <property type="entry name" value="Endonuclease/exonuclease/phosphatase"/>
    <property type="match status" value="1"/>
</dbReference>
<keyword evidence="4" id="KW-1185">Reference proteome</keyword>
<reference evidence="3 4" key="1">
    <citation type="submission" date="2019-02" db="EMBL/GenBank/DDBJ databases">
        <title>Genome sequencing of the rare red list fungi Phlebia centrifuga.</title>
        <authorList>
            <person name="Buettner E."/>
            <person name="Kellner H."/>
        </authorList>
    </citation>
    <scope>NUCLEOTIDE SEQUENCE [LARGE SCALE GENOMIC DNA]</scope>
    <source>
        <strain evidence="3 4">DSM 108282</strain>
    </source>
</reference>
<sequence>MTLLAGILYVSLLATYLLPSRATSISDIQGSSFLSPYNGQVVTDVTGVVAAKDKYGFWLAGEPSDDLRVSNGLRVYSANFARSVSVGELVRVDGKVTEYRNPSRPNDLYLTELEPIRLQTVSTGSTVVPVVLGEGRRVPPTTALSAFDNGADGWLSVPSNRTLVEKTNATLQPDKYGLDFWESLEGQLVTVKSPVAIGFPDRFGSFWVHGNWPVSGKNSRGGLTLAFDSNHVPYSHSETILIGHPLDNSRNPRPYMGVTLSDITGIVTYQFGFYYILPLTAASVTSAPDAVASPAIIASSTDPCEITIGDYNRIWHHGPVIYPESPITLPTTSTLPTSYSSKRSKTIRGSSDNGVVSANKTLGALTKAIAKASGGVQYEFVNVPPLNNMDGGKPGSNIRVAYLWRPEKVSLVPGYTTGNATQPTEVIHEKDGKLALSMHLTFVHENSLNPGRVDPMSPAWEETRKPLAAAWQATTGERFYTVNVHFSSKRDSSSTHGDARPPVNGHSERRTQQMNVTAHFIKSILAADVNASIILAGDMNEFVQTRSVFHPLSHLLADIHRVSGAVPREERYTYVYDQHTQEIDQMFVSDAVARRGAAVEHVHVNTWARSVGERASDHDPSVAKVRVCGSGGGGGGEQGLAGESSANGQRDRESLLVQDPNELFSF</sequence>
<dbReference type="Proteomes" id="UP000309038">
    <property type="component" value="Unassembled WGS sequence"/>
</dbReference>
<evidence type="ECO:0000256" key="2">
    <source>
        <dbReference type="SAM" id="SignalP"/>
    </source>
</evidence>
<evidence type="ECO:0000256" key="1">
    <source>
        <dbReference type="SAM" id="MobiDB-lite"/>
    </source>
</evidence>
<dbReference type="SUPFAM" id="SSF56219">
    <property type="entry name" value="DNase I-like"/>
    <property type="match status" value="1"/>
</dbReference>
<dbReference type="EMBL" id="SGPJ01000020">
    <property type="protein sequence ID" value="THH01613.1"/>
    <property type="molecule type" value="Genomic_DNA"/>
</dbReference>
<dbReference type="InterPro" id="IPR036691">
    <property type="entry name" value="Endo/exonu/phosph_ase_sf"/>
</dbReference>
<protein>
    <recommendedName>
        <fullName evidence="5">DNase I-like protein</fullName>
    </recommendedName>
</protein>
<evidence type="ECO:0008006" key="5">
    <source>
        <dbReference type="Google" id="ProtNLM"/>
    </source>
</evidence>
<comment type="caution">
    <text evidence="3">The sequence shown here is derived from an EMBL/GenBank/DDBJ whole genome shotgun (WGS) entry which is preliminary data.</text>
</comment>
<dbReference type="PANTHER" id="PTHR42834:SF1">
    <property type="entry name" value="ENDONUCLEASE_EXONUCLEASE_PHOSPHATASE FAMILY PROTEIN (AFU_ORTHOLOGUE AFUA_3G09210)"/>
    <property type="match status" value="1"/>
</dbReference>
<evidence type="ECO:0000313" key="4">
    <source>
        <dbReference type="Proteomes" id="UP000309038"/>
    </source>
</evidence>
<dbReference type="CDD" id="cd04486">
    <property type="entry name" value="YhcR_OBF_like"/>
    <property type="match status" value="1"/>
</dbReference>
<dbReference type="AlphaFoldDB" id="A0A4V3XBF4"/>
<feature type="chain" id="PRO_5020231045" description="DNase I-like protein" evidence="2">
    <location>
        <begin position="23"/>
        <end position="666"/>
    </location>
</feature>
<feature type="signal peptide" evidence="2">
    <location>
        <begin position="1"/>
        <end position="22"/>
    </location>
</feature>
<gene>
    <name evidence="3" type="ORF">EW026_g1134</name>
</gene>
<feature type="compositionally biased region" description="Basic and acidic residues" evidence="1">
    <location>
        <begin position="488"/>
        <end position="499"/>
    </location>
</feature>
<organism evidence="3 4">
    <name type="scientific">Hermanssonia centrifuga</name>
    <dbReference type="NCBI Taxonomy" id="98765"/>
    <lineage>
        <taxon>Eukaryota</taxon>
        <taxon>Fungi</taxon>
        <taxon>Dikarya</taxon>
        <taxon>Basidiomycota</taxon>
        <taxon>Agaricomycotina</taxon>
        <taxon>Agaricomycetes</taxon>
        <taxon>Polyporales</taxon>
        <taxon>Meruliaceae</taxon>
        <taxon>Hermanssonia</taxon>
    </lineage>
</organism>
<feature type="compositionally biased region" description="Gly residues" evidence="1">
    <location>
        <begin position="629"/>
        <end position="639"/>
    </location>
</feature>
<keyword evidence="2" id="KW-0732">Signal</keyword>